<dbReference type="Proteomes" id="UP001589867">
    <property type="component" value="Unassembled WGS sequence"/>
</dbReference>
<organism evidence="1 2">
    <name type="scientific">Phytohabitans kaempferiae</name>
    <dbReference type="NCBI Taxonomy" id="1620943"/>
    <lineage>
        <taxon>Bacteria</taxon>
        <taxon>Bacillati</taxon>
        <taxon>Actinomycetota</taxon>
        <taxon>Actinomycetes</taxon>
        <taxon>Micromonosporales</taxon>
        <taxon>Micromonosporaceae</taxon>
    </lineage>
</organism>
<dbReference type="SUPFAM" id="SSF54427">
    <property type="entry name" value="NTF2-like"/>
    <property type="match status" value="1"/>
</dbReference>
<evidence type="ECO:0000313" key="1">
    <source>
        <dbReference type="EMBL" id="MFC0529852.1"/>
    </source>
</evidence>
<evidence type="ECO:0000313" key="2">
    <source>
        <dbReference type="Proteomes" id="UP001589867"/>
    </source>
</evidence>
<dbReference type="InterPro" id="IPR011944">
    <property type="entry name" value="Steroid_delta5-4_isomerase"/>
</dbReference>
<dbReference type="Gene3D" id="3.10.450.50">
    <property type="match status" value="1"/>
</dbReference>
<dbReference type="NCBIfam" id="TIGR02246">
    <property type="entry name" value="SgcJ/EcaC family oxidoreductase"/>
    <property type="match status" value="1"/>
</dbReference>
<dbReference type="RefSeq" id="WP_377252918.1">
    <property type="nucleotide sequence ID" value="NZ_JBHLUH010000039.1"/>
</dbReference>
<reference evidence="1 2" key="1">
    <citation type="submission" date="2024-09" db="EMBL/GenBank/DDBJ databases">
        <authorList>
            <person name="Sun Q."/>
            <person name="Mori K."/>
        </authorList>
    </citation>
    <scope>NUCLEOTIDE SEQUENCE [LARGE SCALE GENOMIC DNA]</scope>
    <source>
        <strain evidence="1 2">TBRC 3947</strain>
    </source>
</reference>
<dbReference type="EMBL" id="JBHLUH010000039">
    <property type="protein sequence ID" value="MFC0529852.1"/>
    <property type="molecule type" value="Genomic_DNA"/>
</dbReference>
<comment type="caution">
    <text evidence="1">The sequence shown here is derived from an EMBL/GenBank/DDBJ whole genome shotgun (WGS) entry which is preliminary data.</text>
</comment>
<name>A0ABV6M581_9ACTN</name>
<protein>
    <submittedName>
        <fullName evidence="1">SgcJ/EcaC family oxidoreductase</fullName>
    </submittedName>
</protein>
<keyword evidence="2" id="KW-1185">Reference proteome</keyword>
<proteinExistence type="predicted"/>
<sequence>MSVSSDVLAEDEVAVRGTLDGVLAAWAANSGDAFAEHFAEHATIVTVEGLYCKDREPIRQLLTMLYSGPFKGSKVFQTVEDLRFVTPDVAIAVCWNGILMGGLSELPPEETRRATYVLSKQDGRWYVEAFQNVFITEPKTEVVG</sequence>
<accession>A0ABV6M581</accession>
<gene>
    <name evidence="1" type="ORF">ACFFIA_19515</name>
</gene>
<dbReference type="InterPro" id="IPR032710">
    <property type="entry name" value="NTF2-like_dom_sf"/>
</dbReference>